<dbReference type="Pfam" id="PF07237">
    <property type="entry name" value="DUF1428"/>
    <property type="match status" value="1"/>
</dbReference>
<organism evidence="1 2">
    <name type="scientific">Pseudohongiella acticola</name>
    <dbReference type="NCBI Taxonomy" id="1524254"/>
    <lineage>
        <taxon>Bacteria</taxon>
        <taxon>Pseudomonadati</taxon>
        <taxon>Pseudomonadota</taxon>
        <taxon>Gammaproteobacteria</taxon>
        <taxon>Pseudomonadales</taxon>
        <taxon>Pseudohongiellaceae</taxon>
        <taxon>Pseudohongiella</taxon>
    </lineage>
</organism>
<dbReference type="InterPro" id="IPR009874">
    <property type="entry name" value="DUF1428"/>
</dbReference>
<dbReference type="EMBL" id="MASR01000001">
    <property type="protein sequence ID" value="OFE13107.1"/>
    <property type="molecule type" value="Genomic_DNA"/>
</dbReference>
<sequence length="121" mass="13665">MSYIDGFVLAVPKANKQAFIDHARLADPIFMECGAVRVLECWQDDVPKGKVTDFYSAVKATEEEAVVFSFIEWPDKATRDAAMEKLHEIMSSDPRMDPNTNPMPFDGKRMIYGGFMPVVEL</sequence>
<dbReference type="Proteomes" id="UP000175669">
    <property type="component" value="Unassembled WGS sequence"/>
</dbReference>
<dbReference type="RefSeq" id="WP_070116718.1">
    <property type="nucleotide sequence ID" value="NZ_CAXATG010000001.1"/>
</dbReference>
<dbReference type="AlphaFoldDB" id="A0A1E8CLH1"/>
<comment type="caution">
    <text evidence="1">The sequence shown here is derived from an EMBL/GenBank/DDBJ whole genome shotgun (WGS) entry which is preliminary data.</text>
</comment>
<dbReference type="PIRSF" id="PIRSF007028">
    <property type="entry name" value="UCP007028"/>
    <property type="match status" value="1"/>
</dbReference>
<evidence type="ECO:0000313" key="1">
    <source>
        <dbReference type="EMBL" id="OFE13107.1"/>
    </source>
</evidence>
<accession>A0A1E8CLH1</accession>
<dbReference type="Gene3D" id="3.30.70.100">
    <property type="match status" value="1"/>
</dbReference>
<dbReference type="STRING" id="1524254.PHACT_08115"/>
<dbReference type="SUPFAM" id="SSF54909">
    <property type="entry name" value="Dimeric alpha+beta barrel"/>
    <property type="match status" value="1"/>
</dbReference>
<name>A0A1E8CLH1_9GAMM</name>
<evidence type="ECO:0000313" key="2">
    <source>
        <dbReference type="Proteomes" id="UP000175669"/>
    </source>
</evidence>
<keyword evidence="2" id="KW-1185">Reference proteome</keyword>
<proteinExistence type="predicted"/>
<dbReference type="OrthoDB" id="9792392at2"/>
<protein>
    <submittedName>
        <fullName evidence="1">RNA signal recognition particle</fullName>
    </submittedName>
</protein>
<dbReference type="InterPro" id="IPR011008">
    <property type="entry name" value="Dimeric_a/b-barrel"/>
</dbReference>
<reference evidence="2" key="1">
    <citation type="submission" date="2016-07" db="EMBL/GenBank/DDBJ databases">
        <authorList>
            <person name="Florea S."/>
            <person name="Webb J.S."/>
            <person name="Jaromczyk J."/>
            <person name="Schardl C.L."/>
        </authorList>
    </citation>
    <scope>NUCLEOTIDE SEQUENCE [LARGE SCALE GENOMIC DNA]</scope>
    <source>
        <strain evidence="2">KCTC 42131</strain>
    </source>
</reference>
<gene>
    <name evidence="1" type="ORF">PHACT_08115</name>
</gene>